<gene>
    <name evidence="2" type="ORF">KSY1p122</name>
</gene>
<keyword evidence="1" id="KW-0472">Membrane</keyword>
<organism evidence="2 3">
    <name type="scientific">Lactococcus phage KSY1</name>
    <dbReference type="NCBI Taxonomy" id="2913972"/>
    <lineage>
        <taxon>Viruses</taxon>
        <taxon>Duplodnaviria</taxon>
        <taxon>Heunggongvirae</taxon>
        <taxon>Uroviricota</taxon>
        <taxon>Caudoviricetes</taxon>
        <taxon>Chopinvirus</taxon>
        <taxon>Chopinvirus KSY1</taxon>
    </lineage>
</organism>
<evidence type="ECO:0000313" key="2">
    <source>
        <dbReference type="EMBL" id="ABG21665.1"/>
    </source>
</evidence>
<sequence>MDNITSDTIFAVAIIATIVIWHWINKKYGDENEKFNSSTND</sequence>
<protein>
    <submittedName>
        <fullName evidence="2">Gp122</fullName>
    </submittedName>
</protein>
<dbReference type="GeneID" id="5602002"/>
<keyword evidence="1" id="KW-0812">Transmembrane</keyword>
<proteinExistence type="predicted"/>
<keyword evidence="1" id="KW-1133">Transmembrane helix</keyword>
<keyword evidence="3" id="KW-1185">Reference proteome</keyword>
<dbReference type="Proteomes" id="UP000000714">
    <property type="component" value="Segment"/>
</dbReference>
<dbReference type="KEGG" id="vg:5602002"/>
<name>A6MAI7_9CAUD</name>
<evidence type="ECO:0000313" key="3">
    <source>
        <dbReference type="Proteomes" id="UP000000714"/>
    </source>
</evidence>
<dbReference type="EMBL" id="DQ535032">
    <property type="protein sequence ID" value="ABG21665.1"/>
    <property type="molecule type" value="Genomic_DNA"/>
</dbReference>
<feature type="transmembrane region" description="Helical" evidence="1">
    <location>
        <begin position="6"/>
        <end position="24"/>
    </location>
</feature>
<evidence type="ECO:0000256" key="1">
    <source>
        <dbReference type="SAM" id="Phobius"/>
    </source>
</evidence>
<dbReference type="RefSeq" id="YP_001469121.1">
    <property type="nucleotide sequence ID" value="NC_009817.1"/>
</dbReference>
<reference evidence="2 3" key="1">
    <citation type="journal article" date="2007" name="Virology">
        <title>KSY1, a lactococcal phage with a T7-like transcription.</title>
        <authorList>
            <person name="Chopin A."/>
            <person name="Deveau H."/>
            <person name="Ehrlich S.D."/>
            <person name="Moineau S."/>
            <person name="Chopin M.C."/>
        </authorList>
    </citation>
    <scope>NUCLEOTIDE SEQUENCE</scope>
</reference>
<accession>A6MAI7</accession>